<dbReference type="SMART" id="SM00228">
    <property type="entry name" value="PDZ"/>
    <property type="match status" value="2"/>
</dbReference>
<name>A0A151XE30_9HYME</name>
<dbReference type="InterPro" id="IPR001478">
    <property type="entry name" value="PDZ"/>
</dbReference>
<dbReference type="Proteomes" id="UP000075809">
    <property type="component" value="Unassembled WGS sequence"/>
</dbReference>
<evidence type="ECO:0000313" key="3">
    <source>
        <dbReference type="EMBL" id="KYQ58636.1"/>
    </source>
</evidence>
<feature type="region of interest" description="Disordered" evidence="1">
    <location>
        <begin position="524"/>
        <end position="547"/>
    </location>
</feature>
<dbReference type="InterPro" id="IPR036034">
    <property type="entry name" value="PDZ_sf"/>
</dbReference>
<evidence type="ECO:0000256" key="1">
    <source>
        <dbReference type="SAM" id="MobiDB-lite"/>
    </source>
</evidence>
<reference evidence="3 4" key="1">
    <citation type="submission" date="2015-09" db="EMBL/GenBank/DDBJ databases">
        <title>Trachymyrmex zeteki WGS genome.</title>
        <authorList>
            <person name="Nygaard S."/>
            <person name="Hu H."/>
            <person name="Boomsma J."/>
            <person name="Zhang G."/>
        </authorList>
    </citation>
    <scope>NUCLEOTIDE SEQUENCE [LARGE SCALE GENOMIC DNA]</scope>
    <source>
        <strain evidence="3">Tzet28-1</strain>
        <tissue evidence="3">Whole body</tissue>
    </source>
</reference>
<keyword evidence="4" id="KW-1185">Reference proteome</keyword>
<dbReference type="Gene3D" id="2.30.42.10">
    <property type="match status" value="2"/>
</dbReference>
<dbReference type="STRING" id="64791.A0A151XE30"/>
<gene>
    <name evidence="3" type="ORF">ALC60_02281</name>
</gene>
<dbReference type="EMBL" id="KQ982254">
    <property type="protein sequence ID" value="KYQ58636.1"/>
    <property type="molecule type" value="Genomic_DNA"/>
</dbReference>
<dbReference type="CDD" id="cd00136">
    <property type="entry name" value="PDZ_canonical"/>
    <property type="match status" value="1"/>
</dbReference>
<feature type="domain" description="PDZ" evidence="2">
    <location>
        <begin position="1021"/>
        <end position="1108"/>
    </location>
</feature>
<protein>
    <submittedName>
        <fullName evidence="3">PDZ domain-containing protein 2</fullName>
    </submittedName>
</protein>
<dbReference type="PANTHER" id="PTHR11324">
    <property type="entry name" value="IL16-RELATED"/>
    <property type="match status" value="1"/>
</dbReference>
<evidence type="ECO:0000313" key="4">
    <source>
        <dbReference type="Proteomes" id="UP000075809"/>
    </source>
</evidence>
<dbReference type="AlphaFoldDB" id="A0A151XE30"/>
<feature type="region of interest" description="Disordered" evidence="1">
    <location>
        <begin position="310"/>
        <end position="329"/>
    </location>
</feature>
<evidence type="ECO:0000259" key="2">
    <source>
        <dbReference type="PROSITE" id="PS50106"/>
    </source>
</evidence>
<organism evidence="3 4">
    <name type="scientific">Mycetomoellerius zeteki</name>
    <dbReference type="NCBI Taxonomy" id="64791"/>
    <lineage>
        <taxon>Eukaryota</taxon>
        <taxon>Metazoa</taxon>
        <taxon>Ecdysozoa</taxon>
        <taxon>Arthropoda</taxon>
        <taxon>Hexapoda</taxon>
        <taxon>Insecta</taxon>
        <taxon>Pterygota</taxon>
        <taxon>Neoptera</taxon>
        <taxon>Endopterygota</taxon>
        <taxon>Hymenoptera</taxon>
        <taxon>Apocrita</taxon>
        <taxon>Aculeata</taxon>
        <taxon>Formicoidea</taxon>
        <taxon>Formicidae</taxon>
        <taxon>Myrmicinae</taxon>
        <taxon>Mycetomoellerius</taxon>
    </lineage>
</organism>
<accession>A0A151XE30</accession>
<dbReference type="Pfam" id="PF00595">
    <property type="entry name" value="PDZ"/>
    <property type="match status" value="3"/>
</dbReference>
<dbReference type="PANTHER" id="PTHR11324:SF16">
    <property type="entry name" value="PDZ DOMAIN-CONTAINING PROTEIN 2"/>
    <property type="match status" value="1"/>
</dbReference>
<feature type="domain" description="PDZ" evidence="2">
    <location>
        <begin position="843"/>
        <end position="926"/>
    </location>
</feature>
<dbReference type="SUPFAM" id="SSF50156">
    <property type="entry name" value="PDZ domain-like"/>
    <property type="match status" value="2"/>
</dbReference>
<sequence length="1134" mass="124732">MPKATITEDQQKVYDECRNPDYKKYVKCLMRPKRHGHHTNHGDGPETDPVHCLETCLKKCDYHLDHDCEKKCGYCTKKTRHRHQIITEYETECESGNCGPSGGGLRTTNITTNIGINNVINPFGGGGGNATGINIFRNGTGWGFPPEGCCPPGGPCRPGSPPCYPGSIPSLPIVPQISLVPQITYGVGFGAAGGCAYNQWLCIQQAGAQFPSVQLDCSGCGNPVLRYKCDINCYATQNTATKSPCKSPECVGGKKQMRLILIDILKSITPLLSLWPRPERNLNVGTKDGSTMGSNEEVGQLRVAFGTATTTTMESTSEKRLRGNSELPRPKRIPRVESLRNLFRTNCDHSVNGKSSTRSATIQEEDAVINVSHCSMEKTLSEGAIRKLPFRRICPENFNNREFAEIDREMFLRQKKLQLSRSIQDLQEQQRVLDYILKNHESLKTRQDDTFTRETLKNVGTSVNPKSSGEIKRRIPTRTHDHQSINNIGVNEVKGNFYSQGLSSGSLTGLEDLLSNLRIGCDESGYDSDSTRTGADSPDSEKSAMPSLLKPRSFSITSYDYRGIDLSPISDISRKKNTDTVTERSSETCTSKIEKVNVADAIDAAANNPSFNDSTTIQSTTLMSEEDNDTDSCDKDAFADFLDQPDLTRIYSKTEPDLLPKSCKNLMKAASATSALIDENLTKLQVAYRNDLDVTLQCNDADAYGIDDAKMKANSNERKLCVTPKNHINVSQMAKFQNLLKDKKSKNRKCSSPSVLHLLEHAASPCKDSPPANKLHSLTDAMTNPLRYYSPKRSRSTLELDTLDVTRNMAKKTTIYTSSVPITSVTKPVTAANKILIRRELKTMKLTVNHTAGLGISVERCEAARPFYVIAKMDPNGEAAKSKQFRIGDEIVRVCGRRIRGMSMAEARNALRSCVGIVELQIAREPNSAYGEEIGDTWGNALTRTRSDPDAWILKSKRTESSVSSNDDGSSTNARIPRAVDDATVNLQKMTGMKKFQVMRKRSAEASTVRRGSSLSIDLLTIILEKGAPKKLGFSIVGGVDSNKGRMGIFVKDIMPGGQAAEEEKICSVRFTCNVQGTLRVGDEILAINGSSLDGLTHAKALQMFKSAKAGNLILHVARRDPTHKRLCHANHAV</sequence>
<proteinExistence type="predicted"/>
<dbReference type="PROSITE" id="PS50106">
    <property type="entry name" value="PDZ"/>
    <property type="match status" value="2"/>
</dbReference>